<evidence type="ECO:0000313" key="3">
    <source>
        <dbReference type="Proteomes" id="UP000267585"/>
    </source>
</evidence>
<evidence type="ECO:0000259" key="1">
    <source>
        <dbReference type="Pfam" id="PF12706"/>
    </source>
</evidence>
<dbReference type="Proteomes" id="UP000267585">
    <property type="component" value="Unassembled WGS sequence"/>
</dbReference>
<dbReference type="SUPFAM" id="SSF56281">
    <property type="entry name" value="Metallo-hydrolase/oxidoreductase"/>
    <property type="match status" value="1"/>
</dbReference>
<gene>
    <name evidence="2" type="ORF">EHW67_17510</name>
</gene>
<dbReference type="AlphaFoldDB" id="A0A3S0AWP7"/>
<name>A0A3S0AWP7_9FLAO</name>
<dbReference type="InterPro" id="IPR024884">
    <property type="entry name" value="NAPE-PLD"/>
</dbReference>
<dbReference type="Gene3D" id="3.60.15.10">
    <property type="entry name" value="Ribonuclease Z/Hydroxyacylglutathione hydrolase-like"/>
    <property type="match status" value="1"/>
</dbReference>
<dbReference type="PANTHER" id="PTHR15032">
    <property type="entry name" value="N-ACYL-PHOSPHATIDYLETHANOLAMINE-HYDROLYZING PHOSPHOLIPASE D"/>
    <property type="match status" value="1"/>
</dbReference>
<protein>
    <recommendedName>
        <fullName evidence="1">Metallo-beta-lactamase domain-containing protein</fullName>
    </recommendedName>
</protein>
<dbReference type="Pfam" id="PF12706">
    <property type="entry name" value="Lactamase_B_2"/>
    <property type="match status" value="1"/>
</dbReference>
<dbReference type="PIRSF" id="PIRSF038896">
    <property type="entry name" value="NAPE-PLD"/>
    <property type="match status" value="1"/>
</dbReference>
<dbReference type="GO" id="GO:0070290">
    <property type="term" value="F:N-acylphosphatidylethanolamine-specific phospholipase D activity"/>
    <property type="evidence" value="ECO:0007669"/>
    <property type="project" value="InterPro"/>
</dbReference>
<accession>A0A3S0AWP7</accession>
<dbReference type="RefSeq" id="WP_126163681.1">
    <property type="nucleotide sequence ID" value="NZ_RQPJ01000021.1"/>
</dbReference>
<dbReference type="InterPro" id="IPR036866">
    <property type="entry name" value="RibonucZ/Hydroxyglut_hydro"/>
</dbReference>
<reference evidence="2 3" key="1">
    <citation type="submission" date="2018-11" db="EMBL/GenBank/DDBJ databases">
        <title>Arenibacter aquaticus sp.nov., a marine bacterium isolated from surface seawater in the South China Sea.</title>
        <authorList>
            <person name="Guo J."/>
            <person name="Sun J."/>
        </authorList>
    </citation>
    <scope>NUCLEOTIDE SEQUENCE [LARGE SCALE GENOMIC DNA]</scope>
    <source>
        <strain evidence="2 3">GUO666</strain>
    </source>
</reference>
<proteinExistence type="predicted"/>
<evidence type="ECO:0000313" key="2">
    <source>
        <dbReference type="EMBL" id="RTE51996.1"/>
    </source>
</evidence>
<dbReference type="InterPro" id="IPR001279">
    <property type="entry name" value="Metallo-B-lactamas"/>
</dbReference>
<keyword evidence="3" id="KW-1185">Reference proteome</keyword>
<comment type="caution">
    <text evidence="2">The sequence shown here is derived from an EMBL/GenBank/DDBJ whole genome shotgun (WGS) entry which is preliminary data.</text>
</comment>
<sequence>MGIIIGGGFLLIILIAVMFLYLSPEFGGVPTKEQKMAYAKSPNYRGGKFINKEEVKLDMSMRDMGKSLAGFFGSLPNTKPPMDIPVDKLDSLEIVQKKDSTRLVWFGHSTFLLQISSKTILIDPMFGKVPAPHPMLATTRFSKELPIDVEKLPNIDVVLISHDHYDHLDYGSIQKLKDKVKMFYVPLGVGAHLREWGVERERIMEMDWWQETSHEDIIIRCTPAQHFSGRGITDRARTLWSSWVIQSNNNKIFFSGDSGYGPHFKEIGDKFGPFDIAMLECGQYNEMWPDIHMFPEQTAQAGLDVRSRLIMPIHWGAFKLAMHPWTEPVERVSVKAKELNLEVLTPRIGEPININKIEASTSEWWK</sequence>
<feature type="domain" description="Metallo-beta-lactamase" evidence="1">
    <location>
        <begin position="119"/>
        <end position="315"/>
    </location>
</feature>
<dbReference type="OrthoDB" id="9805728at2"/>
<organism evidence="2 3">
    <name type="scientific">Arenibacter aquaticus</name>
    <dbReference type="NCBI Taxonomy" id="2489054"/>
    <lineage>
        <taxon>Bacteria</taxon>
        <taxon>Pseudomonadati</taxon>
        <taxon>Bacteroidota</taxon>
        <taxon>Flavobacteriia</taxon>
        <taxon>Flavobacteriales</taxon>
        <taxon>Flavobacteriaceae</taxon>
        <taxon>Arenibacter</taxon>
    </lineage>
</organism>
<dbReference type="GO" id="GO:0005737">
    <property type="term" value="C:cytoplasm"/>
    <property type="evidence" value="ECO:0007669"/>
    <property type="project" value="TreeGrafter"/>
</dbReference>
<dbReference type="EMBL" id="RQPJ01000021">
    <property type="protein sequence ID" value="RTE51996.1"/>
    <property type="molecule type" value="Genomic_DNA"/>
</dbReference>
<dbReference type="PANTHER" id="PTHR15032:SF4">
    <property type="entry name" value="N-ACYL-PHOSPHATIDYLETHANOLAMINE-HYDROLYZING PHOSPHOLIPASE D"/>
    <property type="match status" value="1"/>
</dbReference>
<dbReference type="GO" id="GO:0008270">
    <property type="term" value="F:zinc ion binding"/>
    <property type="evidence" value="ECO:0007669"/>
    <property type="project" value="InterPro"/>
</dbReference>